<comment type="similarity">
    <text evidence="2 6">Belongs to the cytochrome P450 family.</text>
</comment>
<dbReference type="InterPro" id="IPR001128">
    <property type="entry name" value="Cyt_P450"/>
</dbReference>
<organism evidence="8 9">
    <name type="scientific">Eutypa lata (strain UCR-EL1)</name>
    <name type="common">Grapevine dieback disease fungus</name>
    <name type="synonym">Eutypa armeniacae</name>
    <dbReference type="NCBI Taxonomy" id="1287681"/>
    <lineage>
        <taxon>Eukaryota</taxon>
        <taxon>Fungi</taxon>
        <taxon>Dikarya</taxon>
        <taxon>Ascomycota</taxon>
        <taxon>Pezizomycotina</taxon>
        <taxon>Sordariomycetes</taxon>
        <taxon>Xylariomycetidae</taxon>
        <taxon>Xylariales</taxon>
        <taxon>Diatrypaceae</taxon>
        <taxon>Eutypa</taxon>
    </lineage>
</organism>
<keyword evidence="4 6" id="KW-0479">Metal-binding</keyword>
<dbReference type="GO" id="GO:0004497">
    <property type="term" value="F:monooxygenase activity"/>
    <property type="evidence" value="ECO:0007669"/>
    <property type="project" value="UniProtKB-KW"/>
</dbReference>
<evidence type="ECO:0000256" key="7">
    <source>
        <dbReference type="SAM" id="MobiDB-lite"/>
    </source>
</evidence>
<dbReference type="OMA" id="NIWHAYH"/>
<evidence type="ECO:0000256" key="3">
    <source>
        <dbReference type="ARBA" id="ARBA00022617"/>
    </source>
</evidence>
<evidence type="ECO:0000256" key="6">
    <source>
        <dbReference type="RuleBase" id="RU000461"/>
    </source>
</evidence>
<dbReference type="InterPro" id="IPR017972">
    <property type="entry name" value="Cyt_P450_CS"/>
</dbReference>
<dbReference type="Gene3D" id="1.10.630.10">
    <property type="entry name" value="Cytochrome P450"/>
    <property type="match status" value="1"/>
</dbReference>
<keyword evidence="5 6" id="KW-0408">Iron</keyword>
<dbReference type="Pfam" id="PF00067">
    <property type="entry name" value="p450"/>
    <property type="match status" value="1"/>
</dbReference>
<keyword evidence="6" id="KW-0503">Monooxygenase</keyword>
<keyword evidence="9" id="KW-1185">Reference proteome</keyword>
<evidence type="ECO:0000256" key="4">
    <source>
        <dbReference type="ARBA" id="ARBA00022723"/>
    </source>
</evidence>
<evidence type="ECO:0000256" key="5">
    <source>
        <dbReference type="ARBA" id="ARBA00023004"/>
    </source>
</evidence>
<reference evidence="9" key="1">
    <citation type="journal article" date="2013" name="Genome Announc.">
        <title>Draft genome sequence of the grapevine dieback fungus Eutypa lata UCR-EL1.</title>
        <authorList>
            <person name="Blanco-Ulate B."/>
            <person name="Rolshausen P.E."/>
            <person name="Cantu D."/>
        </authorList>
    </citation>
    <scope>NUCLEOTIDE SEQUENCE [LARGE SCALE GENOMIC DNA]</scope>
    <source>
        <strain evidence="9">UCR-EL1</strain>
    </source>
</reference>
<dbReference type="SUPFAM" id="SSF48264">
    <property type="entry name" value="Cytochrome P450"/>
    <property type="match status" value="1"/>
</dbReference>
<dbReference type="KEGG" id="ela:UCREL1_1532"/>
<dbReference type="PANTHER" id="PTHR24305:SF232">
    <property type="entry name" value="P450, PUTATIVE (EUROFUNG)-RELATED"/>
    <property type="match status" value="1"/>
</dbReference>
<sequence>MDIGSHSLLILLAAYLLLYHISLSIYRLYFHPLAKVPGPRLAAITSLWYAYQIKKSQLLLQSREFHAKYGPAVRIGPNEVQFDSKEAFQAIYGGTGYLQKSDFYYTFNQRPGQVDWLLRRRQPDDGKTGFTINGELNIQRHRSHRRNIGATYLAASVRKYGARVDEALRSFVTKLRAPLREKVEGSQTLDLAEWIHVAVVECLGAVTLGQDWSPGLIEARDGLGHWDVSIAKWRQLSVLGISSSTSSSSGASDLNNRPGVDEKRPLPLPLPPPSDMLEELLHLTIKKAEFKPDHAAGMANLNFVAGRDTTTATITAALALICANPAIKARVEAEVLSACARGEGGSGIPDMEKCRYTQACVKETLRVRPVSSLSMSRVVPSGTRKGGGTELHLHGYNFAPGTVVGVNVAAMHLNPAVFGSDAAEFRPERWLREEGADDDVGDQADDAMMKTLEKTSLSWGAGAHVCPGRHLAELIIARLVPLLVSEFDVEIVEMPRIKDMRSFNYFAALSGVKARFRPR</sequence>
<proteinExistence type="inferred from homology"/>
<dbReference type="HOGENOM" id="CLU_001570_14_0_1"/>
<evidence type="ECO:0000256" key="1">
    <source>
        <dbReference type="ARBA" id="ARBA00001971"/>
    </source>
</evidence>
<dbReference type="OrthoDB" id="3934656at2759"/>
<dbReference type="GO" id="GO:0016705">
    <property type="term" value="F:oxidoreductase activity, acting on paired donors, with incorporation or reduction of molecular oxygen"/>
    <property type="evidence" value="ECO:0007669"/>
    <property type="project" value="InterPro"/>
</dbReference>
<dbReference type="EMBL" id="KB705644">
    <property type="protein sequence ID" value="EMR71445.1"/>
    <property type="molecule type" value="Genomic_DNA"/>
</dbReference>
<dbReference type="PROSITE" id="PS00086">
    <property type="entry name" value="CYTOCHROME_P450"/>
    <property type="match status" value="1"/>
</dbReference>
<accession>M7TXQ7</accession>
<dbReference type="AlphaFoldDB" id="M7TXQ7"/>
<dbReference type="InterPro" id="IPR036396">
    <property type="entry name" value="Cyt_P450_sf"/>
</dbReference>
<protein>
    <submittedName>
        <fullName evidence="8">Putative cytochrome p450 protein</fullName>
    </submittedName>
</protein>
<evidence type="ECO:0000313" key="8">
    <source>
        <dbReference type="EMBL" id="EMR71445.1"/>
    </source>
</evidence>
<feature type="compositionally biased region" description="Low complexity" evidence="7">
    <location>
        <begin position="242"/>
        <end position="252"/>
    </location>
</feature>
<comment type="cofactor">
    <cofactor evidence="1">
        <name>heme</name>
        <dbReference type="ChEBI" id="CHEBI:30413"/>
    </cofactor>
</comment>
<dbReference type="GO" id="GO:0005506">
    <property type="term" value="F:iron ion binding"/>
    <property type="evidence" value="ECO:0007669"/>
    <property type="project" value="InterPro"/>
</dbReference>
<dbReference type="Proteomes" id="UP000012174">
    <property type="component" value="Unassembled WGS sequence"/>
</dbReference>
<evidence type="ECO:0000313" key="9">
    <source>
        <dbReference type="Proteomes" id="UP000012174"/>
    </source>
</evidence>
<dbReference type="InterPro" id="IPR050121">
    <property type="entry name" value="Cytochrome_P450_monoxygenase"/>
</dbReference>
<dbReference type="PANTHER" id="PTHR24305">
    <property type="entry name" value="CYTOCHROME P450"/>
    <property type="match status" value="1"/>
</dbReference>
<gene>
    <name evidence="8" type="ORF">UCREL1_1532</name>
</gene>
<evidence type="ECO:0000256" key="2">
    <source>
        <dbReference type="ARBA" id="ARBA00010617"/>
    </source>
</evidence>
<feature type="region of interest" description="Disordered" evidence="7">
    <location>
        <begin position="242"/>
        <end position="271"/>
    </location>
</feature>
<keyword evidence="6" id="KW-0560">Oxidoreductase</keyword>
<keyword evidence="3 6" id="KW-0349">Heme</keyword>
<dbReference type="GO" id="GO:0020037">
    <property type="term" value="F:heme binding"/>
    <property type="evidence" value="ECO:0007669"/>
    <property type="project" value="InterPro"/>
</dbReference>
<dbReference type="eggNOG" id="KOG0158">
    <property type="taxonomic scope" value="Eukaryota"/>
</dbReference>
<name>M7TXQ7_EUTLA</name>
<dbReference type="PRINTS" id="PR00385">
    <property type="entry name" value="P450"/>
</dbReference>